<dbReference type="GO" id="GO:0003777">
    <property type="term" value="F:microtubule motor activity"/>
    <property type="evidence" value="ECO:0007669"/>
    <property type="project" value="InterPro"/>
</dbReference>
<dbReference type="Proteomes" id="UP000033140">
    <property type="component" value="Unassembled WGS sequence"/>
</dbReference>
<dbReference type="InterPro" id="IPR001752">
    <property type="entry name" value="Kinesin_motor_dom"/>
</dbReference>
<dbReference type="PROSITE" id="PS50067">
    <property type="entry name" value="KINESIN_MOTOR_2"/>
    <property type="match status" value="1"/>
</dbReference>
<feature type="binding site" evidence="3">
    <location>
        <begin position="332"/>
        <end position="339"/>
    </location>
    <ligand>
        <name>ATP</name>
        <dbReference type="ChEBI" id="CHEBI:30616"/>
    </ligand>
</feature>
<dbReference type="PRINTS" id="PR00380">
    <property type="entry name" value="KINESINHEAVY"/>
</dbReference>
<keyword evidence="1 3" id="KW-0547">Nucleotide-binding</keyword>
<sequence length="737" mass="82073">MAGVKADVFRGWYNEFWDKYVTGAVKDSSVFNSVAIKNMHTTLNAAFGKADAITCAMGGGDRGNGITLKEKILKVCPFHDELVDEGLVQPTYSDEFIEDVEEVDMHPNNNPSSQYKSLQCFFALTHAFSVVQRYHSSSITLWHAMKSMLCNTTELPTHAKASFKPDVSWMTNGKVLKDPNRDFSIPIHTVVQDYITLLKPSLYRLPCVPFDNTSIPTTMSGQTPANVRVFVRARPLNTRELERGAKCLLRMDPETETTHISRPDDADKGAARSSKRAAPGEEIKSFVFDKSFWSVNPGDEHFINQDGVYKHAGKDFLDHAMDGYNCCIFAYGQTGSGKSHTMMGNHTEPGLIPRLCGDLFARIGKLTNKGRKFKIEVSYFEVYNEMVRDLLKPASKHNLRVREDPTKGPYVEDLTELTADTFDDVLRFMEMGSKTRTTAPTNMNDASSRSHAVFTLSIAQLSGSGSAITEKNSRFRLVDLAGSERVALTGAVAGGTRFREGANINKSLTTLGRVIAGLAEDAKGAVIPYRDSVLTWLLKDSLGGNSRTAMIACVSPSDYEEGLSTLRYADQAKRIQTRAVVNVVENENSRLQKEIAMLKVQLLRASSAIDESSISTSNSDLEQRVTTLEAENEHLRQMTNLQKRELDAEIRKAKIEKASLRMQLRLAIDSFRKPITLPPLMSDDGSNSSDSEDELPTPPVVELRTDLSSLRQFQQSVKKDIGSWNLRMREGAMRWLK</sequence>
<dbReference type="PROSITE" id="PS00411">
    <property type="entry name" value="KINESIN_MOTOR_1"/>
    <property type="match status" value="1"/>
</dbReference>
<keyword evidence="4" id="KW-0493">Microtubule</keyword>
<keyword evidence="9" id="KW-1185">Reference proteome</keyword>
<dbReference type="InterPro" id="IPR036961">
    <property type="entry name" value="Kinesin_motor_dom_sf"/>
</dbReference>
<evidence type="ECO:0000256" key="1">
    <source>
        <dbReference type="ARBA" id="ARBA00022741"/>
    </source>
</evidence>
<feature type="coiled-coil region" evidence="5">
    <location>
        <begin position="581"/>
        <end position="663"/>
    </location>
</feature>
<dbReference type="GO" id="GO:0005874">
    <property type="term" value="C:microtubule"/>
    <property type="evidence" value="ECO:0007669"/>
    <property type="project" value="UniProtKB-KW"/>
</dbReference>
<evidence type="ECO:0000256" key="2">
    <source>
        <dbReference type="ARBA" id="ARBA00022840"/>
    </source>
</evidence>
<evidence type="ECO:0000256" key="6">
    <source>
        <dbReference type="SAM" id="MobiDB-lite"/>
    </source>
</evidence>
<feature type="region of interest" description="Disordered" evidence="6">
    <location>
        <begin position="252"/>
        <end position="277"/>
    </location>
</feature>
<name>A0A0E9N8R1_SAICN</name>
<feature type="compositionally biased region" description="Basic and acidic residues" evidence="6">
    <location>
        <begin position="252"/>
        <end position="270"/>
    </location>
</feature>
<organism evidence="8 9">
    <name type="scientific">Saitoella complicata (strain BCRC 22490 / CBS 7301 / JCM 7358 / NBRC 10748 / NRRL Y-17804)</name>
    <dbReference type="NCBI Taxonomy" id="698492"/>
    <lineage>
        <taxon>Eukaryota</taxon>
        <taxon>Fungi</taxon>
        <taxon>Dikarya</taxon>
        <taxon>Ascomycota</taxon>
        <taxon>Taphrinomycotina</taxon>
        <taxon>Taphrinomycotina incertae sedis</taxon>
        <taxon>Saitoella</taxon>
    </lineage>
</organism>
<dbReference type="EMBL" id="BACD03000001">
    <property type="protein sequence ID" value="GAO45785.1"/>
    <property type="molecule type" value="Genomic_DNA"/>
</dbReference>
<dbReference type="GO" id="GO:0007018">
    <property type="term" value="P:microtubule-based movement"/>
    <property type="evidence" value="ECO:0007669"/>
    <property type="project" value="InterPro"/>
</dbReference>
<dbReference type="STRING" id="698492.A0A0E9N8R1"/>
<keyword evidence="3 4" id="KW-0505">Motor protein</keyword>
<dbReference type="SUPFAM" id="SSF52540">
    <property type="entry name" value="P-loop containing nucleoside triphosphate hydrolases"/>
    <property type="match status" value="1"/>
</dbReference>
<evidence type="ECO:0000256" key="4">
    <source>
        <dbReference type="RuleBase" id="RU000394"/>
    </source>
</evidence>
<dbReference type="InterPro" id="IPR019821">
    <property type="entry name" value="Kinesin_motor_CS"/>
</dbReference>
<dbReference type="GO" id="GO:0008017">
    <property type="term" value="F:microtubule binding"/>
    <property type="evidence" value="ECO:0007669"/>
    <property type="project" value="InterPro"/>
</dbReference>
<keyword evidence="5" id="KW-0175">Coiled coil</keyword>
<comment type="similarity">
    <text evidence="3 4">Belongs to the TRAFAC class myosin-kinesin ATPase superfamily. Kinesin family.</text>
</comment>
<keyword evidence="2 3" id="KW-0067">ATP-binding</keyword>
<dbReference type="FunFam" id="3.40.850.10:FF:000050">
    <property type="entry name" value="Kinesin-like protein"/>
    <property type="match status" value="1"/>
</dbReference>
<dbReference type="InterPro" id="IPR027417">
    <property type="entry name" value="P-loop_NTPase"/>
</dbReference>
<evidence type="ECO:0000256" key="5">
    <source>
        <dbReference type="SAM" id="Coils"/>
    </source>
</evidence>
<protein>
    <recommendedName>
        <fullName evidence="4">Kinesin-like protein</fullName>
    </recommendedName>
</protein>
<comment type="caution">
    <text evidence="8">The sequence shown here is derived from an EMBL/GenBank/DDBJ whole genome shotgun (WGS) entry which is preliminary data.</text>
</comment>
<evidence type="ECO:0000259" key="7">
    <source>
        <dbReference type="PROSITE" id="PS50067"/>
    </source>
</evidence>
<dbReference type="SMART" id="SM00129">
    <property type="entry name" value="KISc"/>
    <property type="match status" value="1"/>
</dbReference>
<dbReference type="AlphaFoldDB" id="A0A0E9N8R1"/>
<accession>A0A0E9N8R1</accession>
<evidence type="ECO:0000313" key="8">
    <source>
        <dbReference type="EMBL" id="GAO45785.1"/>
    </source>
</evidence>
<dbReference type="Gene3D" id="3.40.850.10">
    <property type="entry name" value="Kinesin motor domain"/>
    <property type="match status" value="1"/>
</dbReference>
<evidence type="ECO:0000256" key="3">
    <source>
        <dbReference type="PROSITE-ProRule" id="PRU00283"/>
    </source>
</evidence>
<evidence type="ECO:0000313" key="9">
    <source>
        <dbReference type="Proteomes" id="UP000033140"/>
    </source>
</evidence>
<reference evidence="8 9" key="1">
    <citation type="journal article" date="2011" name="J. Gen. Appl. Microbiol.">
        <title>Draft genome sequencing of the enigmatic yeast Saitoella complicata.</title>
        <authorList>
            <person name="Nishida H."/>
            <person name="Hamamoto M."/>
            <person name="Sugiyama J."/>
        </authorList>
    </citation>
    <scope>NUCLEOTIDE SEQUENCE [LARGE SCALE GENOMIC DNA]</scope>
    <source>
        <strain evidence="8 9">NRRL Y-17804</strain>
    </source>
</reference>
<dbReference type="Pfam" id="PF00225">
    <property type="entry name" value="Kinesin"/>
    <property type="match status" value="1"/>
</dbReference>
<feature type="domain" description="Kinesin motor" evidence="7">
    <location>
        <begin position="226"/>
        <end position="575"/>
    </location>
</feature>
<reference evidence="8 9" key="3">
    <citation type="journal article" date="2015" name="Genome Announc.">
        <title>Draft Genome Sequence of the Archiascomycetous Yeast Saitoella complicata.</title>
        <authorList>
            <person name="Yamauchi K."/>
            <person name="Kondo S."/>
            <person name="Hamamoto M."/>
            <person name="Takahashi Y."/>
            <person name="Ogura Y."/>
            <person name="Hayashi T."/>
            <person name="Nishida H."/>
        </authorList>
    </citation>
    <scope>NUCLEOTIDE SEQUENCE [LARGE SCALE GENOMIC DNA]</scope>
    <source>
        <strain evidence="8 9">NRRL Y-17804</strain>
    </source>
</reference>
<dbReference type="PANTHER" id="PTHR47117">
    <property type="entry name" value="STAR-RELATED LIPID TRANSFER PROTEIN 9"/>
    <property type="match status" value="1"/>
</dbReference>
<proteinExistence type="inferred from homology"/>
<feature type="region of interest" description="Disordered" evidence="6">
    <location>
        <begin position="677"/>
        <end position="698"/>
    </location>
</feature>
<reference evidence="8 9" key="2">
    <citation type="journal article" date="2014" name="J. Gen. Appl. Microbiol.">
        <title>The early diverging ascomycetous budding yeast Saitoella complicata has three histone deacetylases belonging to the Clr6, Hos2, and Rpd3 lineages.</title>
        <authorList>
            <person name="Nishida H."/>
            <person name="Matsumoto T."/>
            <person name="Kondo S."/>
            <person name="Hamamoto M."/>
            <person name="Yoshikawa H."/>
        </authorList>
    </citation>
    <scope>NUCLEOTIDE SEQUENCE [LARGE SCALE GENOMIC DNA]</scope>
    <source>
        <strain evidence="8 9">NRRL Y-17804</strain>
    </source>
</reference>
<gene>
    <name evidence="8" type="ORF">G7K_0036-t1</name>
</gene>
<dbReference type="GO" id="GO:0005524">
    <property type="term" value="F:ATP binding"/>
    <property type="evidence" value="ECO:0007669"/>
    <property type="project" value="UniProtKB-UniRule"/>
</dbReference>